<feature type="signal peptide" evidence="2">
    <location>
        <begin position="1"/>
        <end position="21"/>
    </location>
</feature>
<dbReference type="InterPro" id="IPR000383">
    <property type="entry name" value="Xaa-Pro-like_dom"/>
</dbReference>
<dbReference type="InterPro" id="IPR005674">
    <property type="entry name" value="CocE/Ser_esterase"/>
</dbReference>
<evidence type="ECO:0008006" key="7">
    <source>
        <dbReference type="Google" id="ProtNLM"/>
    </source>
</evidence>
<dbReference type="InterPro" id="IPR029058">
    <property type="entry name" value="AB_hydrolase_fold"/>
</dbReference>
<protein>
    <recommendedName>
        <fullName evidence="7">CocE/NonD family hydrolase</fullName>
    </recommendedName>
</protein>
<keyword evidence="1" id="KW-0378">Hydrolase</keyword>
<evidence type="ECO:0000259" key="4">
    <source>
        <dbReference type="Pfam" id="PF08530"/>
    </source>
</evidence>
<keyword evidence="2" id="KW-0732">Signal</keyword>
<gene>
    <name evidence="5" type="ORF">SAMN05192573_1276</name>
</gene>
<dbReference type="GO" id="GO:0008239">
    <property type="term" value="F:dipeptidyl-peptidase activity"/>
    <property type="evidence" value="ECO:0007669"/>
    <property type="project" value="InterPro"/>
</dbReference>
<accession>A0A1G8MF33</accession>
<proteinExistence type="predicted"/>
<keyword evidence="6" id="KW-1185">Reference proteome</keyword>
<dbReference type="SUPFAM" id="SSF53474">
    <property type="entry name" value="alpha/beta-Hydrolases"/>
    <property type="match status" value="1"/>
</dbReference>
<name>A0A1G8MF33_9SPHI</name>
<dbReference type="Gene3D" id="2.60.120.260">
    <property type="entry name" value="Galactose-binding domain-like"/>
    <property type="match status" value="1"/>
</dbReference>
<dbReference type="InterPro" id="IPR013736">
    <property type="entry name" value="Xaa-Pro_dipept_C"/>
</dbReference>
<dbReference type="InterPro" id="IPR008979">
    <property type="entry name" value="Galactose-bd-like_sf"/>
</dbReference>
<feature type="domain" description="Xaa-Pro dipeptidyl-peptidase C-terminal" evidence="4">
    <location>
        <begin position="351"/>
        <end position="501"/>
    </location>
</feature>
<feature type="domain" description="Xaa-Pro dipeptidyl-peptidase-like" evidence="3">
    <location>
        <begin position="41"/>
        <end position="300"/>
    </location>
</feature>
<dbReference type="AlphaFoldDB" id="A0A1G8MF33"/>
<dbReference type="Pfam" id="PF08530">
    <property type="entry name" value="PepX_C"/>
    <property type="match status" value="1"/>
</dbReference>
<dbReference type="SUPFAM" id="SSF49785">
    <property type="entry name" value="Galactose-binding domain-like"/>
    <property type="match status" value="1"/>
</dbReference>
<dbReference type="EMBL" id="FNCG01000027">
    <property type="protein sequence ID" value="SDI66526.1"/>
    <property type="molecule type" value="Genomic_DNA"/>
</dbReference>
<evidence type="ECO:0000256" key="1">
    <source>
        <dbReference type="ARBA" id="ARBA00022801"/>
    </source>
</evidence>
<dbReference type="STRING" id="551996.SAMN05192573_1276"/>
<evidence type="ECO:0000313" key="6">
    <source>
        <dbReference type="Proteomes" id="UP000199705"/>
    </source>
</evidence>
<dbReference type="Pfam" id="PF02129">
    <property type="entry name" value="Peptidase_S15"/>
    <property type="match status" value="1"/>
</dbReference>
<dbReference type="Proteomes" id="UP000199705">
    <property type="component" value="Unassembled WGS sequence"/>
</dbReference>
<dbReference type="RefSeq" id="WP_218134522.1">
    <property type="nucleotide sequence ID" value="NZ_FNCG01000027.1"/>
</dbReference>
<evidence type="ECO:0000313" key="5">
    <source>
        <dbReference type="EMBL" id="SDI66526.1"/>
    </source>
</evidence>
<dbReference type="NCBIfam" id="TIGR00976">
    <property type="entry name" value="CocE_NonD"/>
    <property type="match status" value="1"/>
</dbReference>
<dbReference type="Gene3D" id="3.40.50.1820">
    <property type="entry name" value="alpha/beta hydrolase"/>
    <property type="match status" value="1"/>
</dbReference>
<organism evidence="5 6">
    <name type="scientific">Mucilaginibacter gossypii</name>
    <dbReference type="NCBI Taxonomy" id="551996"/>
    <lineage>
        <taxon>Bacteria</taxon>
        <taxon>Pseudomonadati</taxon>
        <taxon>Bacteroidota</taxon>
        <taxon>Sphingobacteriia</taxon>
        <taxon>Sphingobacteriales</taxon>
        <taxon>Sphingobacteriaceae</taxon>
        <taxon>Mucilaginibacter</taxon>
    </lineage>
</organism>
<evidence type="ECO:0000256" key="2">
    <source>
        <dbReference type="SAM" id="SignalP"/>
    </source>
</evidence>
<reference evidence="6" key="1">
    <citation type="submission" date="2016-10" db="EMBL/GenBank/DDBJ databases">
        <authorList>
            <person name="Varghese N."/>
            <person name="Submissions S."/>
        </authorList>
    </citation>
    <scope>NUCLEOTIDE SEQUENCE [LARGE SCALE GENOMIC DNA]</scope>
    <source>
        <strain evidence="6">Gh-67</strain>
    </source>
</reference>
<dbReference type="Gene3D" id="1.10.3020.10">
    <property type="entry name" value="alpha-amino acid ester hydrolase ( Helical cap domain)"/>
    <property type="match status" value="1"/>
</dbReference>
<feature type="chain" id="PRO_5011764348" description="CocE/NonD family hydrolase" evidence="2">
    <location>
        <begin position="22"/>
        <end position="567"/>
    </location>
</feature>
<sequence>MMRKLFSLLLLCFVFGSMASAQSKKATGSYLQDSVLLKTRDGVFVTVMVARKKGVTEKLPAIFQFTIYARRTDSLKIQEAADRGYVGVFAYTRGKWSSPGEPLAYETDGRDAYDVIDWISKQSWSDGRVGMYGGSYNGFTQWAAAKKLHPALKTIVPSAAVAPGLDVPMTNNVQMSFVFSWTYYTSNNKFLDEKDYNSPQWNQLYWKWYNAGLAYHTLDSLTGRGANNMFRHWVAHPTYDQYWQNMIPYKKDFADINIPVLTTTGYYDGGQIGGMYYYREHLKYNANPNHYVIIGPYGHFGSQGHPDSVFNGYKIDDAARINIHEIIYQWFDYIFKNKPKPAFLKDKFNFEVMGSNEWKHVPSLKQMSNDTLKFYLDNSRLNPVKPLKKHFTSQRVDFANRDSISSYYFLNQLIYDTLNTGSSLVFKSDPLEKPLTISGAFSGVLKTIINKKDMDYHVVMFEEMPDGKYFYLTYFMGRASYAGNPEERHLLKPGQMENIPFTNSYITSKQFSRSSRIVILLNINKSPFEQVNYGTGKNVSDETISDAKVPLQIKWFNDSYINIPVLR</sequence>
<evidence type="ECO:0000259" key="3">
    <source>
        <dbReference type="Pfam" id="PF02129"/>
    </source>
</evidence>